<organism evidence="1 2">
    <name type="scientific">Lepagella muris</name>
    <dbReference type="NCBI Taxonomy" id="3032870"/>
    <lineage>
        <taxon>Bacteria</taxon>
        <taxon>Pseudomonadati</taxon>
        <taxon>Bacteroidota</taxon>
        <taxon>Bacteroidia</taxon>
        <taxon>Bacteroidales</taxon>
        <taxon>Muribaculaceae</taxon>
        <taxon>Lepagella</taxon>
    </lineage>
</organism>
<keyword evidence="2" id="KW-1185">Reference proteome</keyword>
<name>A0AC61RCV5_9BACT</name>
<evidence type="ECO:0000313" key="1">
    <source>
        <dbReference type="EMBL" id="TGY75852.1"/>
    </source>
</evidence>
<comment type="caution">
    <text evidence="1">The sequence shown here is derived from an EMBL/GenBank/DDBJ whole genome shotgun (WGS) entry which is preliminary data.</text>
</comment>
<dbReference type="EMBL" id="SRYB01000049">
    <property type="protein sequence ID" value="TGY75852.1"/>
    <property type="molecule type" value="Genomic_DNA"/>
</dbReference>
<gene>
    <name evidence="1" type="ORF">E5331_19310</name>
</gene>
<evidence type="ECO:0000313" key="2">
    <source>
        <dbReference type="Proteomes" id="UP000306319"/>
    </source>
</evidence>
<reference evidence="1" key="1">
    <citation type="submission" date="2019-04" db="EMBL/GenBank/DDBJ databases">
        <title>Microbes associate with the intestines of laboratory mice.</title>
        <authorList>
            <person name="Navarre W."/>
            <person name="Wong E."/>
            <person name="Huang K."/>
            <person name="Tropini C."/>
            <person name="Ng K."/>
            <person name="Yu B."/>
        </authorList>
    </citation>
    <scope>NUCLEOTIDE SEQUENCE</scope>
    <source>
        <strain evidence="1">NM04_E33</strain>
    </source>
</reference>
<dbReference type="Proteomes" id="UP000306319">
    <property type="component" value="Unassembled WGS sequence"/>
</dbReference>
<sequence>MNKILIVDASASDGRIMSGLLTRAGYDPVVTESIEAGKIEAAKLPPGAVIVTALRLNDGTAYELINWLKVERVSIFCAN</sequence>
<accession>A0AC61RCV5</accession>
<protein>
    <submittedName>
        <fullName evidence="1">Uncharacterized protein</fullName>
    </submittedName>
</protein>
<proteinExistence type="predicted"/>